<name>A0AAN0T7V4_HEYCO</name>
<keyword evidence="2" id="KW-1185">Reference proteome</keyword>
<gene>
    <name evidence="1" type="ORF">SB48_HM08orf05875</name>
</gene>
<evidence type="ECO:0000313" key="1">
    <source>
        <dbReference type="EMBL" id="AJO24492.1"/>
    </source>
</evidence>
<proteinExistence type="predicted"/>
<organism evidence="1 2">
    <name type="scientific">Heyndrickxia coagulans</name>
    <name type="common">Weizmannia coagulans</name>
    <dbReference type="NCBI Taxonomy" id="1398"/>
    <lineage>
        <taxon>Bacteria</taxon>
        <taxon>Bacillati</taxon>
        <taxon>Bacillota</taxon>
        <taxon>Bacilli</taxon>
        <taxon>Bacillales</taxon>
        <taxon>Bacillaceae</taxon>
        <taxon>Heyndrickxia</taxon>
    </lineage>
</organism>
<dbReference type="EMBL" id="CP010525">
    <property type="protein sequence ID" value="AJO24492.1"/>
    <property type="molecule type" value="Genomic_DNA"/>
</dbReference>
<sequence>MRGFFILAFAAFDVERSVYGNLFCSSKKAAERVAGSLF</sequence>
<reference evidence="2" key="1">
    <citation type="submission" date="2015-01" db="EMBL/GenBank/DDBJ databases">
        <title>Comparative genome analysis of Bacillus coagulans HM-08, Clostridium butyricum HM-68, Bacillus subtilis HM-66 and Bacillus paralicheniformis BL-09.</title>
        <authorList>
            <person name="Zhang H."/>
        </authorList>
    </citation>
    <scope>NUCLEOTIDE SEQUENCE [LARGE SCALE GENOMIC DNA]</scope>
    <source>
        <strain evidence="2">HM-08</strain>
    </source>
</reference>
<evidence type="ECO:0000313" key="2">
    <source>
        <dbReference type="Proteomes" id="UP000032024"/>
    </source>
</evidence>
<dbReference type="Proteomes" id="UP000032024">
    <property type="component" value="Chromosome"/>
</dbReference>
<accession>A0AAN0T7V4</accession>
<protein>
    <submittedName>
        <fullName evidence="1">Uncharacterized protein</fullName>
    </submittedName>
</protein>
<dbReference type="AlphaFoldDB" id="A0AAN0T7V4"/>